<organism evidence="1 2">
    <name type="scientific">Apiospora arundinis</name>
    <dbReference type="NCBI Taxonomy" id="335852"/>
    <lineage>
        <taxon>Eukaryota</taxon>
        <taxon>Fungi</taxon>
        <taxon>Dikarya</taxon>
        <taxon>Ascomycota</taxon>
        <taxon>Pezizomycotina</taxon>
        <taxon>Sordariomycetes</taxon>
        <taxon>Xylariomycetidae</taxon>
        <taxon>Amphisphaeriales</taxon>
        <taxon>Apiosporaceae</taxon>
        <taxon>Apiospora</taxon>
    </lineage>
</organism>
<dbReference type="EMBL" id="JAPCWZ010000009">
    <property type="protein sequence ID" value="KAK8850984.1"/>
    <property type="molecule type" value="Genomic_DNA"/>
</dbReference>
<sequence length="89" mass="10054">MLFFIRNTALSNFWATHVRKITTNHSMEKFFTFSDNTEAEVTFSRHSLWGFLDAILDDSESIGDEDGVLSVLPQLARGDLDGHGRDFTG</sequence>
<accession>A0ABR2HQ33</accession>
<gene>
    <name evidence="1" type="ORF">PGQ11_013463</name>
</gene>
<comment type="caution">
    <text evidence="1">The sequence shown here is derived from an EMBL/GenBank/DDBJ whole genome shotgun (WGS) entry which is preliminary data.</text>
</comment>
<proteinExistence type="predicted"/>
<evidence type="ECO:0000313" key="1">
    <source>
        <dbReference type="EMBL" id="KAK8850984.1"/>
    </source>
</evidence>
<protein>
    <submittedName>
        <fullName evidence="1">Uncharacterized protein</fullName>
    </submittedName>
</protein>
<name>A0ABR2HQ33_9PEZI</name>
<reference evidence="1 2" key="1">
    <citation type="journal article" date="2024" name="IMA Fungus">
        <title>Apiospora arundinis, a panoply of carbohydrate-active enzymes and secondary metabolites.</title>
        <authorList>
            <person name="Sorensen T."/>
            <person name="Petersen C."/>
            <person name="Muurmann A.T."/>
            <person name="Christiansen J.V."/>
            <person name="Brundto M.L."/>
            <person name="Overgaard C.K."/>
            <person name="Boysen A.T."/>
            <person name="Wollenberg R.D."/>
            <person name="Larsen T.O."/>
            <person name="Sorensen J.L."/>
            <person name="Nielsen K.L."/>
            <person name="Sondergaard T.E."/>
        </authorList>
    </citation>
    <scope>NUCLEOTIDE SEQUENCE [LARGE SCALE GENOMIC DNA]</scope>
    <source>
        <strain evidence="1 2">AAU 773</strain>
    </source>
</reference>
<evidence type="ECO:0000313" key="2">
    <source>
        <dbReference type="Proteomes" id="UP001390339"/>
    </source>
</evidence>
<keyword evidence="2" id="KW-1185">Reference proteome</keyword>
<dbReference type="Proteomes" id="UP001390339">
    <property type="component" value="Unassembled WGS sequence"/>
</dbReference>